<comment type="caution">
    <text evidence="2">The sequence shown here is derived from an EMBL/GenBank/DDBJ whole genome shotgun (WGS) entry which is preliminary data.</text>
</comment>
<dbReference type="PANTHER" id="PTHR36832">
    <property type="entry name" value="SLR1174 PROTEIN-RELATED"/>
    <property type="match status" value="1"/>
</dbReference>
<gene>
    <name evidence="2" type="ORF">GAO09_28955</name>
</gene>
<keyword evidence="1" id="KW-0472">Membrane</keyword>
<feature type="transmembrane region" description="Helical" evidence="1">
    <location>
        <begin position="176"/>
        <end position="195"/>
    </location>
</feature>
<evidence type="ECO:0000256" key="1">
    <source>
        <dbReference type="SAM" id="Phobius"/>
    </source>
</evidence>
<dbReference type="AlphaFoldDB" id="A0A6A8AGV5"/>
<dbReference type="RefSeq" id="WP_153360351.1">
    <property type="nucleotide sequence ID" value="NZ_JAYKOO010000004.1"/>
</dbReference>
<dbReference type="PANTHER" id="PTHR36832:SF1">
    <property type="entry name" value="SLR1174 PROTEIN"/>
    <property type="match status" value="1"/>
</dbReference>
<accession>A0A6A8AGV5</accession>
<name>A0A6A8AGV5_9HYPH</name>
<evidence type="ECO:0000313" key="3">
    <source>
        <dbReference type="Proteomes" id="UP000435138"/>
    </source>
</evidence>
<protein>
    <recommendedName>
        <fullName evidence="4">ABC transporter permease</fullName>
    </recommendedName>
</protein>
<feature type="transmembrane region" description="Helical" evidence="1">
    <location>
        <begin position="20"/>
        <end position="39"/>
    </location>
</feature>
<evidence type="ECO:0008006" key="4">
    <source>
        <dbReference type="Google" id="ProtNLM"/>
    </source>
</evidence>
<keyword evidence="1" id="KW-1133">Transmembrane helix</keyword>
<sequence>MFIALASAGFRIESSFRAKFWTMIIGGIINVIARASIWQSVFVHGAASSDISLAQMITYSILGATLLTTWDLNQLVREMRPDIVSGDVVNHLTRPYHYPVSLFARQLGVRLHEMLMVGIPVIVLMGAIYGLLPPASLGHALLFAVSLALSIFLLFTIIIAVLMIGFWMTDFLTLEWLLRGTLVFFSGGLVPLWFYPEAIADVVRHLPFAWISFYPLAIYLGQMDLVSSLLYLLYGFAWAAVMACVVALIWRAACRRMIIQGG</sequence>
<feature type="transmembrane region" description="Helical" evidence="1">
    <location>
        <begin position="51"/>
        <end position="70"/>
    </location>
</feature>
<dbReference type="Pfam" id="PF06182">
    <property type="entry name" value="ABC2_membrane_6"/>
    <property type="match status" value="1"/>
</dbReference>
<feature type="transmembrane region" description="Helical" evidence="1">
    <location>
        <begin position="229"/>
        <end position="250"/>
    </location>
</feature>
<evidence type="ECO:0000313" key="2">
    <source>
        <dbReference type="EMBL" id="MQY50064.1"/>
    </source>
</evidence>
<dbReference type="EMBL" id="WIXI01000051">
    <property type="protein sequence ID" value="MQY50064.1"/>
    <property type="molecule type" value="Genomic_DNA"/>
</dbReference>
<reference evidence="2 3" key="1">
    <citation type="submission" date="2019-11" db="EMBL/GenBank/DDBJ databases">
        <title>Genome analysis of Rhizobacterium cereale a novel genus and species isolated from maize roots in North Spain.</title>
        <authorList>
            <person name="Menendez E."/>
            <person name="Flores-Felix J.D."/>
            <person name="Ramirez-Bahena M.-H."/>
            <person name="Igual J.M."/>
            <person name="Garcia-Fraile P."/>
            <person name="Peix A."/>
            <person name="Velazquez E."/>
        </authorList>
    </citation>
    <scope>NUCLEOTIDE SEQUENCE [LARGE SCALE GENOMIC DNA]</scope>
    <source>
        <strain evidence="2 3">RZME27</strain>
    </source>
</reference>
<dbReference type="Proteomes" id="UP000435138">
    <property type="component" value="Unassembled WGS sequence"/>
</dbReference>
<keyword evidence="3" id="KW-1185">Reference proteome</keyword>
<keyword evidence="1" id="KW-0812">Transmembrane</keyword>
<organism evidence="2 3">
    <name type="scientific">Endobacterium cereale</name>
    <dbReference type="NCBI Taxonomy" id="2663029"/>
    <lineage>
        <taxon>Bacteria</taxon>
        <taxon>Pseudomonadati</taxon>
        <taxon>Pseudomonadota</taxon>
        <taxon>Alphaproteobacteria</taxon>
        <taxon>Hyphomicrobiales</taxon>
        <taxon>Rhizobiaceae</taxon>
        <taxon>Endobacterium</taxon>
    </lineage>
</organism>
<feature type="transmembrane region" description="Helical" evidence="1">
    <location>
        <begin position="114"/>
        <end position="132"/>
    </location>
</feature>
<feature type="transmembrane region" description="Helical" evidence="1">
    <location>
        <begin position="138"/>
        <end position="164"/>
    </location>
</feature>
<proteinExistence type="predicted"/>
<dbReference type="InterPro" id="IPR010390">
    <property type="entry name" value="ABC-2_transporter-like"/>
</dbReference>